<feature type="compositionally biased region" description="Pro residues" evidence="1">
    <location>
        <begin position="81"/>
        <end position="99"/>
    </location>
</feature>
<evidence type="ECO:0000313" key="2">
    <source>
        <dbReference type="EMBL" id="KAG5264319.1"/>
    </source>
</evidence>
<comment type="caution">
    <text evidence="2">The sequence shown here is derived from an EMBL/GenBank/DDBJ whole genome shotgun (WGS) entry which is preliminary data.</text>
</comment>
<dbReference type="AlphaFoldDB" id="A0AAV6FN55"/>
<feature type="region of interest" description="Disordered" evidence="1">
    <location>
        <begin position="73"/>
        <end position="137"/>
    </location>
</feature>
<name>A0AAV6FN55_9TELE</name>
<feature type="compositionally biased region" description="Basic residues" evidence="1">
    <location>
        <begin position="106"/>
        <end position="115"/>
    </location>
</feature>
<gene>
    <name evidence="2" type="ORF">AALO_G00252420</name>
</gene>
<evidence type="ECO:0000256" key="1">
    <source>
        <dbReference type="SAM" id="MobiDB-lite"/>
    </source>
</evidence>
<feature type="compositionally biased region" description="Basic residues" evidence="1">
    <location>
        <begin position="128"/>
        <end position="137"/>
    </location>
</feature>
<sequence length="137" mass="14838">MGRVQGDTELSNSCRGEVQIMPRCPPSQACGQECGTLRYSSTCPPTCPQACHQAYQSAGLPSLLCNNQTLSQSLNHNLAPPGSPLPRPRLPCRPQPPLTPAFLGRVRSHEHRHPNAHAPRGTPPARPGPRRRTARVS</sequence>
<accession>A0AAV6FN55</accession>
<protein>
    <submittedName>
        <fullName evidence="2">Uncharacterized protein</fullName>
    </submittedName>
</protein>
<evidence type="ECO:0000313" key="3">
    <source>
        <dbReference type="Proteomes" id="UP000823561"/>
    </source>
</evidence>
<keyword evidence="3" id="KW-1185">Reference proteome</keyword>
<reference evidence="2" key="1">
    <citation type="submission" date="2020-10" db="EMBL/GenBank/DDBJ databases">
        <title>Chromosome-scale genome assembly of the Allis shad, Alosa alosa.</title>
        <authorList>
            <person name="Margot Z."/>
            <person name="Christophe K."/>
            <person name="Cabau C."/>
            <person name="Louis A."/>
            <person name="Berthelot C."/>
            <person name="Parey E."/>
            <person name="Roest Crollius H."/>
            <person name="Montfort J."/>
            <person name="Robinson-Rechavi M."/>
            <person name="Bucao C."/>
            <person name="Bouchez O."/>
            <person name="Gislard M."/>
            <person name="Lluch J."/>
            <person name="Milhes M."/>
            <person name="Lampietro C."/>
            <person name="Lopez Roques C."/>
            <person name="Donnadieu C."/>
            <person name="Braasch I."/>
            <person name="Desvignes T."/>
            <person name="Postlethwait J."/>
            <person name="Bobe J."/>
            <person name="Guiguen Y."/>
        </authorList>
    </citation>
    <scope>NUCLEOTIDE SEQUENCE</scope>
    <source>
        <strain evidence="2">M-15738</strain>
        <tissue evidence="2">Blood</tissue>
    </source>
</reference>
<proteinExistence type="predicted"/>
<dbReference type="EMBL" id="JADWDJ010000020">
    <property type="protein sequence ID" value="KAG5264319.1"/>
    <property type="molecule type" value="Genomic_DNA"/>
</dbReference>
<organism evidence="2 3">
    <name type="scientific">Alosa alosa</name>
    <name type="common">allis shad</name>
    <dbReference type="NCBI Taxonomy" id="278164"/>
    <lineage>
        <taxon>Eukaryota</taxon>
        <taxon>Metazoa</taxon>
        <taxon>Chordata</taxon>
        <taxon>Craniata</taxon>
        <taxon>Vertebrata</taxon>
        <taxon>Euteleostomi</taxon>
        <taxon>Actinopterygii</taxon>
        <taxon>Neopterygii</taxon>
        <taxon>Teleostei</taxon>
        <taxon>Clupei</taxon>
        <taxon>Clupeiformes</taxon>
        <taxon>Clupeoidei</taxon>
        <taxon>Clupeidae</taxon>
        <taxon>Alosa</taxon>
    </lineage>
</organism>
<dbReference type="Proteomes" id="UP000823561">
    <property type="component" value="Chromosome 20"/>
</dbReference>